<organism evidence="4 5">
    <name type="scientific">Wenzhouxiangella limi</name>
    <dbReference type="NCBI Taxonomy" id="2707351"/>
    <lineage>
        <taxon>Bacteria</taxon>
        <taxon>Pseudomonadati</taxon>
        <taxon>Pseudomonadota</taxon>
        <taxon>Gammaproteobacteria</taxon>
        <taxon>Chromatiales</taxon>
        <taxon>Wenzhouxiangellaceae</taxon>
        <taxon>Wenzhouxiangella</taxon>
    </lineage>
</organism>
<keyword evidence="2" id="KW-0812">Transmembrane</keyword>
<dbReference type="Gene3D" id="1.10.1130.10">
    <property type="entry name" value="Flavocytochrome C3, Chain A"/>
    <property type="match status" value="1"/>
</dbReference>
<dbReference type="PANTHER" id="PTHR35038:SF5">
    <property type="entry name" value="CYTOCHROME C-TYPE PROTEIN NRFB"/>
    <property type="match status" value="1"/>
</dbReference>
<evidence type="ECO:0000256" key="2">
    <source>
        <dbReference type="SAM" id="Phobius"/>
    </source>
</evidence>
<dbReference type="SUPFAM" id="SSF48695">
    <property type="entry name" value="Multiheme cytochromes"/>
    <property type="match status" value="1"/>
</dbReference>
<dbReference type="RefSeq" id="WP_164211135.1">
    <property type="nucleotide sequence ID" value="NZ_JAAGSC010000040.1"/>
</dbReference>
<evidence type="ECO:0000313" key="5">
    <source>
        <dbReference type="Proteomes" id="UP000484885"/>
    </source>
</evidence>
<reference evidence="4 5" key="1">
    <citation type="submission" date="2020-02" db="EMBL/GenBank/DDBJ databases">
        <authorList>
            <person name="Zhang X.-Y."/>
        </authorList>
    </citation>
    <scope>NUCLEOTIDE SEQUENCE [LARGE SCALE GENOMIC DNA]</scope>
    <source>
        <strain evidence="4 5">C33</strain>
    </source>
</reference>
<feature type="transmembrane region" description="Helical" evidence="2">
    <location>
        <begin position="94"/>
        <end position="117"/>
    </location>
</feature>
<name>A0A845UZN4_9GAMM</name>
<evidence type="ECO:0000313" key="4">
    <source>
        <dbReference type="EMBL" id="NDY95752.1"/>
    </source>
</evidence>
<evidence type="ECO:0000259" key="3">
    <source>
        <dbReference type="Pfam" id="PF13435"/>
    </source>
</evidence>
<keyword evidence="1" id="KW-0732">Signal</keyword>
<dbReference type="Pfam" id="PF13432">
    <property type="entry name" value="TPR_16"/>
    <property type="match status" value="1"/>
</dbReference>
<sequence length="926" mass="103601">MVEGTGAGRVRRAVGPRLRRLLVAVLVLFVLLLVNSVYLGGVTALEWLSDRTYQDYTYQWMFLFHLAGGLLLVVPALVFIALHMRNTWRRSNRPAVYAGLGLFGAVVVLLLSGLLLVRFDFFQVRDPLIRQIAYWAHVTVPLAVIWLFVLHRLSGPRLRWRGGLAVAGVGFAFAAGLVVLQIQDPRQWGTPGADGAADFSPALTRTASGNHIAPEALMMDSYCASCHTDVHAQWSHSVHRFASFNNPVYRFAVNNTRKATLARDGNVEAARFCASCHDLVPLLSGRFDDPDFDDVNDPTAHAGITCTSCHAITHVNSVRGTGDFTIEEPIHYPFAYSDNDFLQWVNAQLIKARPDFHNRTFLKPLHQSAEFCSTCHKLHLPVELTDYRWLRGQNHYDSFLLSGVSGHGVASFYYPDHAEANCNGCHMPQQPSDDFGARVRPGAQIYTVSNHLFPAANTAIPYLLDLPQSVIGQHQNMLEDAVRVDLVALRRDGEIDGELIGPLRPDVPALEPGASYLLQVVLRNLKTGHHFTQGTADSNEVWVEVEVTHQERVIARSGGLTPDERAVDPWSHFVNTWMLDREGRRIDRRNAEDIFVPLYDHQLPPGAADLVHYRLDVPDDVEGELAVTVRLNYRKFDTVLMRQVEGEAFTANTLPITRMAEDRVVFPIGHTARPRRVEAPAVPAWERWNDYGIGALRKPQNRQLRQAEEIFARVEALGVADGALNLARVYLAEGRLAEAAAALERAAGHEQPSPPWSLAWFSGQLLFQEGRYEGAIRAYQALAETAFPEARRRGFDFARDYRLLNQLGLAWFESAGDDVQALAEARRWFQAALLQDPENATAHYNLAQLYRRLGDPQNAVRHAALHERYRVDDNARDRAVAAARRAHPAADHAADPVVIYDLQRPGSLDYVASRPYRAADHELVSR</sequence>
<dbReference type="InterPro" id="IPR023155">
    <property type="entry name" value="Cyt_c-552/4"/>
</dbReference>
<feature type="transmembrane region" description="Helical" evidence="2">
    <location>
        <begin position="60"/>
        <end position="82"/>
    </location>
</feature>
<dbReference type="Pfam" id="PF13431">
    <property type="entry name" value="TPR_17"/>
    <property type="match status" value="1"/>
</dbReference>
<keyword evidence="2" id="KW-1133">Transmembrane helix</keyword>
<dbReference type="Pfam" id="PF13435">
    <property type="entry name" value="Cytochrome_C554"/>
    <property type="match status" value="1"/>
</dbReference>
<accession>A0A845UZN4</accession>
<dbReference type="InterPro" id="IPR051829">
    <property type="entry name" value="Multiheme_Cytochr_ET"/>
</dbReference>
<comment type="caution">
    <text evidence="4">The sequence shown here is derived from an EMBL/GenBank/DDBJ whole genome shotgun (WGS) entry which is preliminary data.</text>
</comment>
<keyword evidence="2" id="KW-0472">Membrane</keyword>
<dbReference type="InterPro" id="IPR011990">
    <property type="entry name" value="TPR-like_helical_dom_sf"/>
</dbReference>
<dbReference type="SUPFAM" id="SSF48452">
    <property type="entry name" value="TPR-like"/>
    <property type="match status" value="1"/>
</dbReference>
<dbReference type="Gene3D" id="1.25.40.10">
    <property type="entry name" value="Tetratricopeptide repeat domain"/>
    <property type="match status" value="2"/>
</dbReference>
<proteinExistence type="predicted"/>
<dbReference type="Proteomes" id="UP000484885">
    <property type="component" value="Unassembled WGS sequence"/>
</dbReference>
<dbReference type="InterPro" id="IPR019734">
    <property type="entry name" value="TPR_rpt"/>
</dbReference>
<dbReference type="InterPro" id="IPR036280">
    <property type="entry name" value="Multihaem_cyt_sf"/>
</dbReference>
<feature type="transmembrane region" description="Helical" evidence="2">
    <location>
        <begin position="21"/>
        <end position="40"/>
    </location>
</feature>
<dbReference type="AlphaFoldDB" id="A0A845UZN4"/>
<dbReference type="GO" id="GO:0016491">
    <property type="term" value="F:oxidoreductase activity"/>
    <property type="evidence" value="ECO:0007669"/>
    <property type="project" value="TreeGrafter"/>
</dbReference>
<dbReference type="SMART" id="SM00028">
    <property type="entry name" value="TPR"/>
    <property type="match status" value="3"/>
</dbReference>
<gene>
    <name evidence="4" type="ORF">G3I74_08435</name>
</gene>
<evidence type="ECO:0000256" key="1">
    <source>
        <dbReference type="ARBA" id="ARBA00022729"/>
    </source>
</evidence>
<feature type="transmembrane region" description="Helical" evidence="2">
    <location>
        <begin position="132"/>
        <end position="150"/>
    </location>
</feature>
<keyword evidence="5" id="KW-1185">Reference proteome</keyword>
<dbReference type="PANTHER" id="PTHR35038">
    <property type="entry name" value="DISSIMILATORY SULFITE REDUCTASE SIRA"/>
    <property type="match status" value="1"/>
</dbReference>
<feature type="domain" description="Cytochrome c-552/4" evidence="3">
    <location>
        <begin position="223"/>
        <end position="310"/>
    </location>
</feature>
<protein>
    <submittedName>
        <fullName evidence="4">Tetratricopeptide repeat protein</fullName>
    </submittedName>
</protein>
<feature type="transmembrane region" description="Helical" evidence="2">
    <location>
        <begin position="162"/>
        <end position="182"/>
    </location>
</feature>
<dbReference type="EMBL" id="JAAGSC010000040">
    <property type="protein sequence ID" value="NDY95752.1"/>
    <property type="molecule type" value="Genomic_DNA"/>
</dbReference>